<name>A0A165BFA2_EXIGL</name>
<dbReference type="InterPro" id="IPR012337">
    <property type="entry name" value="RNaseH-like_sf"/>
</dbReference>
<sequence length="544" mass="61094">MAGPLLRAQVKRSIVNVRRKDSGKLAMAQWDGWKNKVRRPVITGMMTVEGEAYLVRSHDTFGKPKTAAALWGTAQGDMEYMQKELDVDVIGACTDDGPDGKGMRNLARIELPWLILLLCWAHQNQLIIGDLIRQNPALKRLLGRALDLIKWFLNHGTALALLHKEQLLDSEVRAAVTLLLPVITRWGAHYVSISRLLRLKDAVRTVCVCKADELLAIRTRADANESKSSRTMTAQEVITLVADHTFWTDLKRAKEHIEPLAISCHILQADGVRMDQVLLTLANLFRIYAASHELFILSVLFNPYIRNTCFRDTVLPPNVIAEICIRQYLRIMRHEPNSQFWAACNRYMNSMQLFAPARMALERHRITAEQEVTQLNLVQIWEAIRCEDALTLNSCRASRPPARYLAIRILSAVANSGACERCFSRFGITHTALRNRLAVQSTHDINMVRMDVDAAHATAGVMPSRLKRQLGRTSSSAGPPGRAGALQDAVMQLLADEDTSGDVTDLDRLADHLATGDSSATTAPRRTRWTRFRPRWLDTSQKSS</sequence>
<dbReference type="EMBL" id="KV426474">
    <property type="protein sequence ID" value="KZV80517.1"/>
    <property type="molecule type" value="Genomic_DNA"/>
</dbReference>
<dbReference type="SUPFAM" id="SSF53098">
    <property type="entry name" value="Ribonuclease H-like"/>
    <property type="match status" value="1"/>
</dbReference>
<evidence type="ECO:0008006" key="3">
    <source>
        <dbReference type="Google" id="ProtNLM"/>
    </source>
</evidence>
<dbReference type="OrthoDB" id="2423954at2759"/>
<reference evidence="1 2" key="1">
    <citation type="journal article" date="2016" name="Mol. Biol. Evol.">
        <title>Comparative Genomics of Early-Diverging Mushroom-Forming Fungi Provides Insights into the Origins of Lignocellulose Decay Capabilities.</title>
        <authorList>
            <person name="Nagy L.G."/>
            <person name="Riley R."/>
            <person name="Tritt A."/>
            <person name="Adam C."/>
            <person name="Daum C."/>
            <person name="Floudas D."/>
            <person name="Sun H."/>
            <person name="Yadav J.S."/>
            <person name="Pangilinan J."/>
            <person name="Larsson K.H."/>
            <person name="Matsuura K."/>
            <person name="Barry K."/>
            <person name="Labutti K."/>
            <person name="Kuo R."/>
            <person name="Ohm R.A."/>
            <person name="Bhattacharya S.S."/>
            <person name="Shirouzu T."/>
            <person name="Yoshinaga Y."/>
            <person name="Martin F.M."/>
            <person name="Grigoriev I.V."/>
            <person name="Hibbett D.S."/>
        </authorList>
    </citation>
    <scope>NUCLEOTIDE SEQUENCE [LARGE SCALE GENOMIC DNA]</scope>
    <source>
        <strain evidence="1 2">HHB12029</strain>
    </source>
</reference>
<dbReference type="STRING" id="1314781.A0A165BFA2"/>
<evidence type="ECO:0000313" key="2">
    <source>
        <dbReference type="Proteomes" id="UP000077266"/>
    </source>
</evidence>
<keyword evidence="2" id="KW-1185">Reference proteome</keyword>
<dbReference type="InParanoid" id="A0A165BFA2"/>
<organism evidence="1 2">
    <name type="scientific">Exidia glandulosa HHB12029</name>
    <dbReference type="NCBI Taxonomy" id="1314781"/>
    <lineage>
        <taxon>Eukaryota</taxon>
        <taxon>Fungi</taxon>
        <taxon>Dikarya</taxon>
        <taxon>Basidiomycota</taxon>
        <taxon>Agaricomycotina</taxon>
        <taxon>Agaricomycetes</taxon>
        <taxon>Auriculariales</taxon>
        <taxon>Exidiaceae</taxon>
        <taxon>Exidia</taxon>
    </lineage>
</organism>
<proteinExistence type="predicted"/>
<dbReference type="Proteomes" id="UP000077266">
    <property type="component" value="Unassembled WGS sequence"/>
</dbReference>
<evidence type="ECO:0000313" key="1">
    <source>
        <dbReference type="EMBL" id="KZV80517.1"/>
    </source>
</evidence>
<dbReference type="AlphaFoldDB" id="A0A165BFA2"/>
<protein>
    <recommendedName>
        <fullName evidence="3">DUF659 domain-containing protein</fullName>
    </recommendedName>
</protein>
<accession>A0A165BFA2</accession>
<gene>
    <name evidence="1" type="ORF">EXIGLDRAFT_630029</name>
</gene>